<dbReference type="Pfam" id="PF15711">
    <property type="entry name" value="ILEI"/>
    <property type="match status" value="1"/>
</dbReference>
<evidence type="ECO:0000256" key="11">
    <source>
        <dbReference type="ARBA" id="ARBA00023034"/>
    </source>
</evidence>
<dbReference type="PANTHER" id="PTHR46396">
    <property type="entry name" value="PROTEIN O-LINKED-MANNOSE BETA-1,2-N-ACETYLGLUCOSAMINYLTRANSFERASE 1"/>
    <property type="match status" value="1"/>
</dbReference>
<comment type="subcellular location">
    <subcellularLocation>
        <location evidence="2">Golgi apparatus membrane</location>
        <topology evidence="2">Single-pass type II membrane protein</topology>
    </subcellularLocation>
</comment>
<dbReference type="FunFam" id="3.90.550.10:FF:000252">
    <property type="entry name" value="Protein O-linked-mannose beta-1,2-N-acetylglucosaminyltransferase 1"/>
    <property type="match status" value="1"/>
</dbReference>
<dbReference type="InterPro" id="IPR004139">
    <property type="entry name" value="Glyco_trans_13"/>
</dbReference>
<keyword evidence="5 16" id="KW-0328">Glycosyltransferase</keyword>
<dbReference type="GO" id="GO:0046872">
    <property type="term" value="F:metal ion binding"/>
    <property type="evidence" value="ECO:0007669"/>
    <property type="project" value="UniProtKB-KW"/>
</dbReference>
<dbReference type="InterPro" id="IPR039477">
    <property type="entry name" value="ILEI/PANDER_dom"/>
</dbReference>
<dbReference type="SUPFAM" id="SSF53448">
    <property type="entry name" value="Nucleotide-diphospho-sugar transferases"/>
    <property type="match status" value="1"/>
</dbReference>
<keyword evidence="7" id="KW-0812">Transmembrane</keyword>
<dbReference type="AlphaFoldDB" id="A0A6G1S5J3"/>
<feature type="region of interest" description="Disordered" evidence="14">
    <location>
        <begin position="685"/>
        <end position="715"/>
    </location>
</feature>
<evidence type="ECO:0000256" key="7">
    <source>
        <dbReference type="ARBA" id="ARBA00022692"/>
    </source>
</evidence>
<feature type="compositionally biased region" description="Low complexity" evidence="14">
    <location>
        <begin position="423"/>
        <end position="433"/>
    </location>
</feature>
<evidence type="ECO:0000256" key="14">
    <source>
        <dbReference type="SAM" id="MobiDB-lite"/>
    </source>
</evidence>
<evidence type="ECO:0000256" key="10">
    <source>
        <dbReference type="ARBA" id="ARBA00022989"/>
    </source>
</evidence>
<dbReference type="EMBL" id="GGYP01000666">
    <property type="protein sequence ID" value="MDE45437.1"/>
    <property type="molecule type" value="Transcribed_RNA"/>
</dbReference>
<accession>A0A6G1S5J3</accession>
<evidence type="ECO:0000259" key="15">
    <source>
        <dbReference type="Pfam" id="PF15711"/>
    </source>
</evidence>
<keyword evidence="6 16" id="KW-0808">Transferase</keyword>
<proteinExistence type="inferred from homology"/>
<dbReference type="Pfam" id="PF03071">
    <property type="entry name" value="GNT-I"/>
    <property type="match status" value="1"/>
</dbReference>
<feature type="region of interest" description="Disordered" evidence="14">
    <location>
        <begin position="207"/>
        <end position="436"/>
    </location>
</feature>
<keyword evidence="8" id="KW-0479">Metal-binding</keyword>
<dbReference type="InterPro" id="IPR029044">
    <property type="entry name" value="Nucleotide-diphossugar_trans"/>
</dbReference>
<dbReference type="UniPathway" id="UPA00378"/>
<comment type="cofactor">
    <cofactor evidence="1">
        <name>Mn(2+)</name>
        <dbReference type="ChEBI" id="CHEBI:29035"/>
    </cofactor>
</comment>
<keyword evidence="11" id="KW-0333">Golgi apparatus</keyword>
<feature type="region of interest" description="Disordered" evidence="14">
    <location>
        <begin position="145"/>
        <end position="189"/>
    </location>
</feature>
<dbReference type="PANTHER" id="PTHR46396:SF1">
    <property type="entry name" value="PROTEIN O-LINKED-MANNOSE BETA-1,2-N-ACETYLGLUCOSAMINYLTRANSFERASE 1"/>
    <property type="match status" value="1"/>
</dbReference>
<comment type="similarity">
    <text evidence="4">Belongs to the glycosyltransferase 13 family.</text>
</comment>
<dbReference type="InterPro" id="IPR052463">
    <property type="entry name" value="O-linked_mannose_GnT"/>
</dbReference>
<evidence type="ECO:0000256" key="8">
    <source>
        <dbReference type="ARBA" id="ARBA00022723"/>
    </source>
</evidence>
<organism evidence="16">
    <name type="scientific">Aceria tosichella</name>
    <name type="common">wheat curl mite</name>
    <dbReference type="NCBI Taxonomy" id="561515"/>
    <lineage>
        <taxon>Eukaryota</taxon>
        <taxon>Metazoa</taxon>
        <taxon>Ecdysozoa</taxon>
        <taxon>Arthropoda</taxon>
        <taxon>Chelicerata</taxon>
        <taxon>Arachnida</taxon>
        <taxon>Acari</taxon>
        <taxon>Acariformes</taxon>
        <taxon>Trombidiformes</taxon>
        <taxon>Prostigmata</taxon>
        <taxon>Eupodina</taxon>
        <taxon>Eriophyoidea</taxon>
        <taxon>Eriophyidae</taxon>
        <taxon>Eriophyinae</taxon>
        <taxon>Aceriini</taxon>
        <taxon>Aceria</taxon>
    </lineage>
</organism>
<feature type="compositionally biased region" description="Polar residues" evidence="14">
    <location>
        <begin position="152"/>
        <end position="172"/>
    </location>
</feature>
<dbReference type="GO" id="GO:0047223">
    <property type="term" value="F:beta-1,3-galactosyl-O-glycosyl-glycoprotein beta-1,3-N-acetylglucosaminyltransferase activity"/>
    <property type="evidence" value="ECO:0007669"/>
    <property type="project" value="TreeGrafter"/>
</dbReference>
<dbReference type="PROSITE" id="PS52031">
    <property type="entry name" value="GG_LECTIN"/>
    <property type="match status" value="1"/>
</dbReference>
<reference evidence="16" key="1">
    <citation type="submission" date="2018-10" db="EMBL/GenBank/DDBJ databases">
        <title>Transcriptome assembly of Aceria tosichella (Wheat curl mite) Type 2.</title>
        <authorList>
            <person name="Scully E.D."/>
            <person name="Geib S.M."/>
            <person name="Palmer N.A."/>
            <person name="Gupta A.K."/>
            <person name="Sarath G."/>
            <person name="Tatineni S."/>
        </authorList>
    </citation>
    <scope>NUCLEOTIDE SEQUENCE</scope>
    <source>
        <strain evidence="16">LincolnNE</strain>
    </source>
</reference>
<name>A0A6G1S5J3_9ACAR</name>
<dbReference type="GO" id="GO:0000139">
    <property type="term" value="C:Golgi membrane"/>
    <property type="evidence" value="ECO:0007669"/>
    <property type="project" value="UniProtKB-SubCell"/>
</dbReference>
<evidence type="ECO:0000256" key="13">
    <source>
        <dbReference type="ARBA" id="ARBA00023211"/>
    </source>
</evidence>
<feature type="compositionally biased region" description="Low complexity" evidence="14">
    <location>
        <begin position="329"/>
        <end position="359"/>
    </location>
</feature>
<dbReference type="Gene3D" id="3.90.550.10">
    <property type="entry name" value="Spore Coat Polysaccharide Biosynthesis Protein SpsA, Chain A"/>
    <property type="match status" value="1"/>
</dbReference>
<keyword evidence="9" id="KW-0735">Signal-anchor</keyword>
<feature type="region of interest" description="Disordered" evidence="14">
    <location>
        <begin position="544"/>
        <end position="578"/>
    </location>
</feature>
<evidence type="ECO:0000256" key="6">
    <source>
        <dbReference type="ARBA" id="ARBA00022679"/>
    </source>
</evidence>
<feature type="compositionally biased region" description="Polar residues" evidence="14">
    <location>
        <begin position="260"/>
        <end position="269"/>
    </location>
</feature>
<evidence type="ECO:0000256" key="5">
    <source>
        <dbReference type="ARBA" id="ARBA00022676"/>
    </source>
</evidence>
<feature type="compositionally biased region" description="Basic residues" evidence="14">
    <location>
        <begin position="490"/>
        <end position="506"/>
    </location>
</feature>
<feature type="compositionally biased region" description="Low complexity" evidence="14">
    <location>
        <begin position="554"/>
        <end position="578"/>
    </location>
</feature>
<evidence type="ECO:0000256" key="1">
    <source>
        <dbReference type="ARBA" id="ARBA00001936"/>
    </source>
</evidence>
<protein>
    <submittedName>
        <fullName evidence="16">Protein O-linked-mannose beta-1,2-N-acetylglucosaminyltransferase 1</fullName>
    </submittedName>
</protein>
<feature type="compositionally biased region" description="Low complexity" evidence="14">
    <location>
        <begin position="394"/>
        <end position="407"/>
    </location>
</feature>
<keyword evidence="10" id="KW-1133">Transmembrane helix</keyword>
<gene>
    <name evidence="16" type="primary">POMGNT1</name>
    <name evidence="16" type="ORF">g.19102</name>
</gene>
<evidence type="ECO:0000313" key="16">
    <source>
        <dbReference type="EMBL" id="MDE45437.1"/>
    </source>
</evidence>
<comment type="pathway">
    <text evidence="3">Protein modification; protein glycosylation.</text>
</comment>
<feature type="region of interest" description="Disordered" evidence="14">
    <location>
        <begin position="467"/>
        <end position="515"/>
    </location>
</feature>
<evidence type="ECO:0000256" key="12">
    <source>
        <dbReference type="ARBA" id="ARBA00023136"/>
    </source>
</evidence>
<evidence type="ECO:0000256" key="3">
    <source>
        <dbReference type="ARBA" id="ARBA00004922"/>
    </source>
</evidence>
<sequence length="1225" mass="135081">MFRALFFTTVFVTLAVNIIFLFATKDKPPDPTGSTTTLVSVISGRTTGASGSAEDRSAAANAGLLLDGSHYYSIGDDGNSDSVVLAQGGANERTQQQQQAGLLDASHKPQLTITGHRRLFLRSNDFYDYSPAAAPVAPTIDLYLQQQQQQQASSQEAIDNNRSTASSQSGNLQRPAKQAASSKTRKLIRAADSGPAAITADQALDQGASSNSFTPQPPAAVAKNADANERQKNTPDPLGSSWPNQRQSPDDDNETPPPSSSSSLWATQTIRDKRRRDSSSDSSNGSSSGAELERRDSRFGVSGGRLPVPSAGSTDEGREYEPSSPPQPSSSASSSGAPKWGNNAPAPASSSNNNRNISSELGHGRPTGLALVATKRGRLEEEESGGNGETKGESSNGNNLALGASANEITHRTEAQEQPPPTTATRTRTESQANNTLAIRVKSSKNHVLIKVDNLIIYESGSGTANEPAQWQLQQQQHGIGDKTPSAFSKRPRRRAGGRHFKHHRSPVASAQQQQELLDDKNANPPLQQYEPQELAESELQAAAKDDDNYLDETTATGSSTTGARIASSSSSSSSASSSSAAMTIAGRGIHVLVLNQFEGSVMSKRLFDTYSPQQDDELALYLGQIQPGRLVIMAVQDEASFKMARSSRARKLIEETLKSRHIMELNWRDMWALVGRKRAGNQLETNVTLGRKSGGGLNGSSGPPSTDDDDEPLAEGLSRSARFTEWGQPVEISAEFKLETRSEADAAAPSGRECDFGRGKDSAQVHTRRRLFCDRIEGYGRLCDCYNPSRLEFSPDQLDNSQLLHVPIVVIAGNRPYYLYRMLRSLLQARGVQASMVTVFIDGFYDEPREICKLLNLRYVQNKPEGQRSARISHHYKTSLTHTFERLFPAANYAIIFEEDLDVARDALVYFNQTLKVLETDPSLYCVSAWNDQGYEHSVGDLTQVMRVETMPGLGWMLTRRLFVEELKAKWPPASQQHDWDMWIRTPQVRRGRECLIPDVSRTYHFGSTGTNINSYFQRQYFSKHAFSDNLIPSDPRSSSLESPSLASEDNAIQFDSLDSMDESNYERLVWNLMQDQDERHSRQWLSAGYNQTGEQHKDQQQQLDMGSAGRAVLMSREALCAYANVNSNNLTTSQTLISTNRNNQRPMKISTLNVIFIKMIDSEDFANWLRLAKCWRLWDLDARGQHKSMWRLFVNGQPTLVVGHPVSPYSQLKPAQVVPYDFY</sequence>
<feature type="domain" description="ILEI/PANDER" evidence="15">
    <location>
        <begin position="588"/>
        <end position="678"/>
    </location>
</feature>
<evidence type="ECO:0000256" key="2">
    <source>
        <dbReference type="ARBA" id="ARBA00004323"/>
    </source>
</evidence>
<keyword evidence="13" id="KW-0464">Manganese</keyword>
<keyword evidence="12" id="KW-0472">Membrane</keyword>
<evidence type="ECO:0000256" key="9">
    <source>
        <dbReference type="ARBA" id="ARBA00022968"/>
    </source>
</evidence>
<evidence type="ECO:0000256" key="4">
    <source>
        <dbReference type="ARBA" id="ARBA00006492"/>
    </source>
</evidence>
<dbReference type="GO" id="GO:0016266">
    <property type="term" value="P:protein O-linked glycosylation via N-acetyl-galactosamine"/>
    <property type="evidence" value="ECO:0007669"/>
    <property type="project" value="TreeGrafter"/>
</dbReference>